<evidence type="ECO:0000313" key="3">
    <source>
        <dbReference type="Proteomes" id="UP001207626"/>
    </source>
</evidence>
<dbReference type="EMBL" id="JAMDLW010000009">
    <property type="protein sequence ID" value="MCY9519704.1"/>
    <property type="molecule type" value="Genomic_DNA"/>
</dbReference>
<organism evidence="2 3">
    <name type="scientific">Paenibacillus apiarius</name>
    <dbReference type="NCBI Taxonomy" id="46240"/>
    <lineage>
        <taxon>Bacteria</taxon>
        <taxon>Bacillati</taxon>
        <taxon>Bacillota</taxon>
        <taxon>Bacilli</taxon>
        <taxon>Bacillales</taxon>
        <taxon>Paenibacillaceae</taxon>
        <taxon>Paenibacillus</taxon>
    </lineage>
</organism>
<accession>A0ABT4DQV7</accession>
<evidence type="ECO:0000256" key="1">
    <source>
        <dbReference type="SAM" id="MobiDB-lite"/>
    </source>
</evidence>
<evidence type="ECO:0000313" key="2">
    <source>
        <dbReference type="EMBL" id="MCY9519704.1"/>
    </source>
</evidence>
<reference evidence="2 3" key="1">
    <citation type="submission" date="2022-05" db="EMBL/GenBank/DDBJ databases">
        <title>Genome Sequencing of Bee-Associated Microbes.</title>
        <authorList>
            <person name="Dunlap C."/>
        </authorList>
    </citation>
    <scope>NUCLEOTIDE SEQUENCE [LARGE SCALE GENOMIC DNA]</scope>
    <source>
        <strain evidence="2 3">NRRL NRS-1438</strain>
    </source>
</reference>
<dbReference type="RefSeq" id="WP_268601132.1">
    <property type="nucleotide sequence ID" value="NZ_JAMDLV010000006.1"/>
</dbReference>
<sequence>MVYVLINKKNEVVRVSDEKIENNNPHLEQIRMWGPVPGDELNYYIVVSSFTEPDEDGYRKALGYNSTNMTATVLRMLNSIYTLEAKVAALEAKINPPEPEVEEREPEVEGKIEPEPIK</sequence>
<evidence type="ECO:0008006" key="4">
    <source>
        <dbReference type="Google" id="ProtNLM"/>
    </source>
</evidence>
<protein>
    <recommendedName>
        <fullName evidence="4">Phage protein</fullName>
    </recommendedName>
</protein>
<name>A0ABT4DQV7_9BACL</name>
<gene>
    <name evidence="2" type="ORF">M5X09_08425</name>
</gene>
<feature type="region of interest" description="Disordered" evidence="1">
    <location>
        <begin position="95"/>
        <end position="118"/>
    </location>
</feature>
<comment type="caution">
    <text evidence="2">The sequence shown here is derived from an EMBL/GenBank/DDBJ whole genome shotgun (WGS) entry which is preliminary data.</text>
</comment>
<keyword evidence="3" id="KW-1185">Reference proteome</keyword>
<dbReference type="Proteomes" id="UP001207626">
    <property type="component" value="Unassembled WGS sequence"/>
</dbReference>
<feature type="compositionally biased region" description="Basic and acidic residues" evidence="1">
    <location>
        <begin position="107"/>
        <end position="118"/>
    </location>
</feature>
<proteinExistence type="predicted"/>